<keyword evidence="3" id="KW-1185">Reference proteome</keyword>
<accession>A0ABN3WKD3</accession>
<protein>
    <recommendedName>
        <fullName evidence="4">Pirin</fullName>
    </recommendedName>
</protein>
<evidence type="ECO:0000256" key="1">
    <source>
        <dbReference type="SAM" id="MobiDB-lite"/>
    </source>
</evidence>
<evidence type="ECO:0008006" key="4">
    <source>
        <dbReference type="Google" id="ProtNLM"/>
    </source>
</evidence>
<dbReference type="EMBL" id="BAAAXZ010000043">
    <property type="protein sequence ID" value="GAA2917537.1"/>
    <property type="molecule type" value="Genomic_DNA"/>
</dbReference>
<dbReference type="Proteomes" id="UP001501102">
    <property type="component" value="Unassembled WGS sequence"/>
</dbReference>
<evidence type="ECO:0000313" key="2">
    <source>
        <dbReference type="EMBL" id="GAA2917537.1"/>
    </source>
</evidence>
<name>A0ABN3WKD3_STRTU</name>
<reference evidence="2 3" key="1">
    <citation type="journal article" date="2019" name="Int. J. Syst. Evol. Microbiol.">
        <title>The Global Catalogue of Microorganisms (GCM) 10K type strain sequencing project: providing services to taxonomists for standard genome sequencing and annotation.</title>
        <authorList>
            <consortium name="The Broad Institute Genomics Platform"/>
            <consortium name="The Broad Institute Genome Sequencing Center for Infectious Disease"/>
            <person name="Wu L."/>
            <person name="Ma J."/>
        </authorList>
    </citation>
    <scope>NUCLEOTIDE SEQUENCE [LARGE SCALE GENOMIC DNA]</scope>
    <source>
        <strain evidence="2 3">JCM 4087</strain>
    </source>
</reference>
<evidence type="ECO:0000313" key="3">
    <source>
        <dbReference type="Proteomes" id="UP001501102"/>
    </source>
</evidence>
<organism evidence="2 3">
    <name type="scientific">Streptomyces thioluteus</name>
    <dbReference type="NCBI Taxonomy" id="66431"/>
    <lineage>
        <taxon>Bacteria</taxon>
        <taxon>Bacillati</taxon>
        <taxon>Actinomycetota</taxon>
        <taxon>Actinomycetes</taxon>
        <taxon>Kitasatosporales</taxon>
        <taxon>Streptomycetaceae</taxon>
        <taxon>Streptomyces</taxon>
    </lineage>
</organism>
<proteinExistence type="predicted"/>
<feature type="region of interest" description="Disordered" evidence="1">
    <location>
        <begin position="31"/>
        <end position="53"/>
    </location>
</feature>
<comment type="caution">
    <text evidence="2">The sequence shown here is derived from an EMBL/GenBank/DDBJ whole genome shotgun (WGS) entry which is preliminary data.</text>
</comment>
<sequence length="53" mass="6083">MWWNFVGRTHDEIAQAREDWTSGSRFGDVRGYDGAPLAAPTLPPRLEPRGRER</sequence>
<gene>
    <name evidence="2" type="ORF">GCM10020221_12210</name>
</gene>